<dbReference type="AlphaFoldDB" id="A0A843X2S8"/>
<protein>
    <recommendedName>
        <fullName evidence="9">Myosin motor domain-containing protein</fullName>
    </recommendedName>
</protein>
<evidence type="ECO:0000313" key="10">
    <source>
        <dbReference type="EMBL" id="MQM13768.1"/>
    </source>
</evidence>
<keyword evidence="3 6" id="KW-0518">Myosin</keyword>
<dbReference type="GO" id="GO:0051015">
    <property type="term" value="F:actin filament binding"/>
    <property type="evidence" value="ECO:0007669"/>
    <property type="project" value="TreeGrafter"/>
</dbReference>
<evidence type="ECO:0000256" key="7">
    <source>
        <dbReference type="SAM" id="Coils"/>
    </source>
</evidence>
<dbReference type="GO" id="GO:0016020">
    <property type="term" value="C:membrane"/>
    <property type="evidence" value="ECO:0007669"/>
    <property type="project" value="TreeGrafter"/>
</dbReference>
<dbReference type="Pfam" id="PF00612">
    <property type="entry name" value="IQ"/>
    <property type="match status" value="3"/>
</dbReference>
<dbReference type="Proteomes" id="UP000652761">
    <property type="component" value="Unassembled WGS sequence"/>
</dbReference>
<accession>A0A843X2S8</accession>
<keyword evidence="11" id="KW-1185">Reference proteome</keyword>
<keyword evidence="1" id="KW-0547">Nucleotide-binding</keyword>
<evidence type="ECO:0000256" key="5">
    <source>
        <dbReference type="ARBA" id="ARBA00023203"/>
    </source>
</evidence>
<dbReference type="Gene3D" id="1.20.5.190">
    <property type="match status" value="1"/>
</dbReference>
<proteinExistence type="inferred from homology"/>
<dbReference type="Gene3D" id="3.40.850.10">
    <property type="entry name" value="Kinesin motor domain"/>
    <property type="match status" value="1"/>
</dbReference>
<dbReference type="PANTHER" id="PTHR13140:SF706">
    <property type="entry name" value="DILUTE CLASS UNCONVENTIONAL MYOSIN, ISOFORM C"/>
    <property type="match status" value="1"/>
</dbReference>
<dbReference type="SMART" id="SM00015">
    <property type="entry name" value="IQ"/>
    <property type="match status" value="3"/>
</dbReference>
<feature type="domain" description="Myosin motor" evidence="9">
    <location>
        <begin position="1"/>
        <end position="479"/>
    </location>
</feature>
<feature type="region of interest" description="Actin-binding" evidence="6">
    <location>
        <begin position="359"/>
        <end position="381"/>
    </location>
</feature>
<dbReference type="GO" id="GO:0016459">
    <property type="term" value="C:myosin complex"/>
    <property type="evidence" value="ECO:0007669"/>
    <property type="project" value="UniProtKB-KW"/>
</dbReference>
<keyword evidence="5 6" id="KW-0009">Actin-binding</keyword>
<keyword evidence="4" id="KW-0505">Motor protein</keyword>
<comment type="similarity">
    <text evidence="6">Belongs to the TRAFAC class myosin-kinesin ATPase superfamily. Myosin family.</text>
</comment>
<dbReference type="SUPFAM" id="SSF52540">
    <property type="entry name" value="P-loop containing nucleoside triphosphate hydrolases"/>
    <property type="match status" value="1"/>
</dbReference>
<evidence type="ECO:0000256" key="3">
    <source>
        <dbReference type="ARBA" id="ARBA00023123"/>
    </source>
</evidence>
<feature type="region of interest" description="Disordered" evidence="8">
    <location>
        <begin position="699"/>
        <end position="753"/>
    </location>
</feature>
<dbReference type="OrthoDB" id="6108017at2759"/>
<organism evidence="10 11">
    <name type="scientific">Colocasia esculenta</name>
    <name type="common">Wild taro</name>
    <name type="synonym">Arum esculentum</name>
    <dbReference type="NCBI Taxonomy" id="4460"/>
    <lineage>
        <taxon>Eukaryota</taxon>
        <taxon>Viridiplantae</taxon>
        <taxon>Streptophyta</taxon>
        <taxon>Embryophyta</taxon>
        <taxon>Tracheophyta</taxon>
        <taxon>Spermatophyta</taxon>
        <taxon>Magnoliopsida</taxon>
        <taxon>Liliopsida</taxon>
        <taxon>Araceae</taxon>
        <taxon>Aroideae</taxon>
        <taxon>Colocasieae</taxon>
        <taxon>Colocasia</taxon>
    </lineage>
</organism>
<comment type="caution">
    <text evidence="6">Lacks conserved residue(s) required for the propagation of feature annotation.</text>
</comment>
<dbReference type="PROSITE" id="PS50096">
    <property type="entry name" value="IQ"/>
    <property type="match status" value="2"/>
</dbReference>
<dbReference type="GO" id="GO:0000146">
    <property type="term" value="F:microfilament motor activity"/>
    <property type="evidence" value="ECO:0007669"/>
    <property type="project" value="TreeGrafter"/>
</dbReference>
<evidence type="ECO:0000256" key="8">
    <source>
        <dbReference type="SAM" id="MobiDB-lite"/>
    </source>
</evidence>
<name>A0A843X2S8_COLES</name>
<dbReference type="InterPro" id="IPR001609">
    <property type="entry name" value="Myosin_head_motor_dom-like"/>
</dbReference>
<dbReference type="PROSITE" id="PS51456">
    <property type="entry name" value="MYOSIN_MOTOR"/>
    <property type="match status" value="1"/>
</dbReference>
<dbReference type="Gene3D" id="1.20.58.530">
    <property type="match status" value="1"/>
</dbReference>
<dbReference type="Gene3D" id="1.20.5.4820">
    <property type="match status" value="1"/>
</dbReference>
<comment type="caution">
    <text evidence="10">The sequence shown here is derived from an EMBL/GenBank/DDBJ whole genome shotgun (WGS) entry which is preliminary data.</text>
</comment>
<keyword evidence="7" id="KW-0175">Coiled coil</keyword>
<evidence type="ECO:0000256" key="2">
    <source>
        <dbReference type="ARBA" id="ARBA00022840"/>
    </source>
</evidence>
<keyword evidence="2" id="KW-0067">ATP-binding</keyword>
<dbReference type="GO" id="GO:0005737">
    <property type="term" value="C:cytoplasm"/>
    <property type="evidence" value="ECO:0007669"/>
    <property type="project" value="TreeGrafter"/>
</dbReference>
<dbReference type="GO" id="GO:0007015">
    <property type="term" value="P:actin filament organization"/>
    <property type="evidence" value="ECO:0007669"/>
    <property type="project" value="TreeGrafter"/>
</dbReference>
<dbReference type="InterPro" id="IPR036961">
    <property type="entry name" value="Kinesin_motor_dom_sf"/>
</dbReference>
<feature type="coiled-coil region" evidence="7">
    <location>
        <begin position="635"/>
        <end position="683"/>
    </location>
</feature>
<reference evidence="10" key="1">
    <citation type="submission" date="2017-07" db="EMBL/GenBank/DDBJ databases">
        <title>Taro Niue Genome Assembly and Annotation.</title>
        <authorList>
            <person name="Atibalentja N."/>
            <person name="Keating K."/>
            <person name="Fields C.J."/>
        </authorList>
    </citation>
    <scope>NUCLEOTIDE SEQUENCE</scope>
    <source>
        <strain evidence="10">Niue_2</strain>
        <tissue evidence="10">Leaf</tissue>
    </source>
</reference>
<gene>
    <name evidence="10" type="ORF">Taro_046694</name>
</gene>
<sequence length="850" mass="96968">MLAAVLWLGNISFSVMDNENHIEVMSDEGLSNAAKLLGCSVQNLIIALSSRRIRAGKDTIVQKMTLSQAIDARDALAKSIYTSLFDWLVAQINKSLEVGKSHTGRSISILDIYGFETFHKNSFEQFCINYANERLQQHFNRHLFKLEQEGIVYVHFQKLLYCSTPCSGAPPRSKSIATALTQQRWDFKKTDMPHGESGRSPPVSLEYILDGIDWTRVDFIDNTECLNLFEKVACERPLGLLSLLDEESTFPKATDLTFANKLKEHLNYSSCFKGERGGAFTVRHYAGEVSYDTSGFLEKNRDPLHSGAIQLLLSSSSQLPKLFASDLLDQSQKVLSPLGRSKGTDLQRQSVCMKFKTQLFKLMQRLESTTPHFIRCIKPNSKQLPGFFENNIVLQQLRCCGVLEIVRISRAGYPTRMTHQSFAERYGILLLENVSSQDPLSVSVAILQQFNILPDMYQVGFTKLFFRTGQIAVLEDARNRTLHGILGVQKCFRGFQARRNFKDLKNATTTLQTCNADLFFWLETQFCKFVPHTVVRGENARSDLKVIIKRWRAAIFIQKHVKRWIARKILNEQQKAAILLQSGIRGQMARKQIAVMKDMQLSRAKDVKVENSLDKISSHLKDTGLDHPPLHHSKLAELQRRVFQVEEALHQKEEENISLREQLKQYETRWSEYEAKMRSMEEMWQKQLTSLQASLAEARRSLTTDDTASQPGKADVSPALHFYDSEDATSMGTRTPEGTPPKITRPSNVKPLRDANGVQSAVSHLMKEFEQRKQVFEDDAQFVIEVKSGQSDIEINPDGELRQLKARFVAWKKEYKLKLRETKASLHKLGNAEGDKTRRKWWGKRYAKGS</sequence>
<evidence type="ECO:0000256" key="4">
    <source>
        <dbReference type="ARBA" id="ARBA00023175"/>
    </source>
</evidence>
<dbReference type="SMART" id="SM00242">
    <property type="entry name" value="MYSc"/>
    <property type="match status" value="1"/>
</dbReference>
<evidence type="ECO:0000259" key="9">
    <source>
        <dbReference type="PROSITE" id="PS51456"/>
    </source>
</evidence>
<dbReference type="Pfam" id="PF00063">
    <property type="entry name" value="Myosin_head"/>
    <property type="match status" value="2"/>
</dbReference>
<dbReference type="InterPro" id="IPR000048">
    <property type="entry name" value="IQ_motif_EF-hand-BS"/>
</dbReference>
<dbReference type="InterPro" id="IPR027417">
    <property type="entry name" value="P-loop_NTPase"/>
</dbReference>
<dbReference type="EMBL" id="NMUH01005816">
    <property type="protein sequence ID" value="MQM13768.1"/>
    <property type="molecule type" value="Genomic_DNA"/>
</dbReference>
<dbReference type="GO" id="GO:0005524">
    <property type="term" value="F:ATP binding"/>
    <property type="evidence" value="ECO:0007669"/>
    <property type="project" value="UniProtKB-KW"/>
</dbReference>
<dbReference type="PANTHER" id="PTHR13140">
    <property type="entry name" value="MYOSIN"/>
    <property type="match status" value="1"/>
</dbReference>
<evidence type="ECO:0000256" key="1">
    <source>
        <dbReference type="ARBA" id="ARBA00022741"/>
    </source>
</evidence>
<evidence type="ECO:0000256" key="6">
    <source>
        <dbReference type="PROSITE-ProRule" id="PRU00782"/>
    </source>
</evidence>
<dbReference type="Gene3D" id="1.20.120.720">
    <property type="entry name" value="Myosin VI head, motor domain, U50 subdomain"/>
    <property type="match status" value="1"/>
</dbReference>
<dbReference type="GO" id="GO:0030048">
    <property type="term" value="P:actin filament-based movement"/>
    <property type="evidence" value="ECO:0007669"/>
    <property type="project" value="UniProtKB-ARBA"/>
</dbReference>
<evidence type="ECO:0000313" key="11">
    <source>
        <dbReference type="Proteomes" id="UP000652761"/>
    </source>
</evidence>